<organism evidence="9 10">
    <name type="scientific">Tetradesmus obliquus</name>
    <name type="common">Green alga</name>
    <name type="synonym">Acutodesmus obliquus</name>
    <dbReference type="NCBI Taxonomy" id="3088"/>
    <lineage>
        <taxon>Eukaryota</taxon>
        <taxon>Viridiplantae</taxon>
        <taxon>Chlorophyta</taxon>
        <taxon>core chlorophytes</taxon>
        <taxon>Chlorophyceae</taxon>
        <taxon>CS clade</taxon>
        <taxon>Sphaeropleales</taxon>
        <taxon>Scenedesmaceae</taxon>
        <taxon>Tetradesmus</taxon>
    </lineage>
</organism>
<evidence type="ECO:0000256" key="7">
    <source>
        <dbReference type="ARBA" id="ARBA00023136"/>
    </source>
</evidence>
<keyword evidence="4" id="KW-0813">Transport</keyword>
<keyword evidence="6" id="KW-0333">Golgi apparatus</keyword>
<dbReference type="GO" id="GO:0017119">
    <property type="term" value="C:Golgi transport complex"/>
    <property type="evidence" value="ECO:0007669"/>
    <property type="project" value="InterPro"/>
</dbReference>
<dbReference type="InterPro" id="IPR016159">
    <property type="entry name" value="Cullin_repeat-like_dom_sf"/>
</dbReference>
<dbReference type="GO" id="GO:0006891">
    <property type="term" value="P:intra-Golgi vesicle-mediated transport"/>
    <property type="evidence" value="ECO:0007669"/>
    <property type="project" value="TreeGrafter"/>
</dbReference>
<dbReference type="GO" id="GO:0015031">
    <property type="term" value="P:protein transport"/>
    <property type="evidence" value="ECO:0007669"/>
    <property type="project" value="UniProtKB-KW"/>
</dbReference>
<sequence>MVGAGQQHNANEHGVSAASGSVLLARGQSSALSRLSSVAPGATAGDPNGNNKQADMYITELLSYSLDRLRKEPELLLEERQQVERSMQSSALSHYHAFIDSANCLSVVQQQLGSACEGLGSLSQSVPELAGAFEAFSKDAATVMAQHNANKQLLAQQATLLELLDAPQLMDTCVRNGIYDEALDLHAFIMRVALLHPDLPIVKLLAAQAQAVSQAMLGQLLQRLRTNIQLPECLRVIGYLRRMAAFPEAELRLHFLRCREEWLAQLISELDSSDSYEYVKHLTDVHRLHLFDIVMQYRAIFFDASSQDAKASAGNTLEGCVLYTWVQHRVSHYVAALQQHLPAIEEGTQLASALEHATYCCSSLSRVGLDFSCLLGPLFQLCALRLFGAKLALAVDAFHQRLDSHKWVAMPAPLLGKAAAASGAAEGSEQQQQGGANAAAGDDLAPPYALMEHVPLAVFTNGVLSAMNELRHCALLPLQRPAGTLLQGSLEQVASSLVHYRHTRSLAATEQALFGAASRALSDVVVPYLASCFAAVFPGGSGLLSAAAVTAVLKDAAVPGN</sequence>
<comment type="subcellular location">
    <subcellularLocation>
        <location evidence="1">Golgi apparatus membrane</location>
        <topology evidence="1">Peripheral membrane protein</topology>
    </subcellularLocation>
</comment>
<keyword evidence="5" id="KW-0653">Protein transport</keyword>
<dbReference type="SUPFAM" id="SSF74788">
    <property type="entry name" value="Cullin repeat-like"/>
    <property type="match status" value="1"/>
</dbReference>
<gene>
    <name evidence="9" type="ORF">BQ4739_LOCUS1460</name>
</gene>
<evidence type="ECO:0000256" key="8">
    <source>
        <dbReference type="ARBA" id="ARBA00031347"/>
    </source>
</evidence>
<evidence type="ECO:0000313" key="9">
    <source>
        <dbReference type="EMBL" id="SZX60919.1"/>
    </source>
</evidence>
<dbReference type="InterPro" id="IPR042560">
    <property type="entry name" value="Exo84_C_2"/>
</dbReference>
<evidence type="ECO:0000313" key="10">
    <source>
        <dbReference type="Proteomes" id="UP000256970"/>
    </source>
</evidence>
<evidence type="ECO:0000256" key="2">
    <source>
        <dbReference type="ARBA" id="ARBA00006419"/>
    </source>
</evidence>
<dbReference type="AlphaFoldDB" id="A0A383V851"/>
<dbReference type="GO" id="GO:0000139">
    <property type="term" value="C:Golgi membrane"/>
    <property type="evidence" value="ECO:0007669"/>
    <property type="project" value="UniProtKB-SubCell"/>
</dbReference>
<keyword evidence="10" id="KW-1185">Reference proteome</keyword>
<dbReference type="EMBL" id="FNXT01000114">
    <property type="protein sequence ID" value="SZX60919.1"/>
    <property type="molecule type" value="Genomic_DNA"/>
</dbReference>
<protein>
    <recommendedName>
        <fullName evidence="3">Conserved oligomeric Golgi complex subunit 8</fullName>
    </recommendedName>
    <alternativeName>
        <fullName evidence="8">Component of oligomeric Golgi complex 8</fullName>
    </alternativeName>
</protein>
<evidence type="ECO:0000256" key="4">
    <source>
        <dbReference type="ARBA" id="ARBA00022448"/>
    </source>
</evidence>
<evidence type="ECO:0000256" key="3">
    <source>
        <dbReference type="ARBA" id="ARBA00020983"/>
    </source>
</evidence>
<dbReference type="InterPro" id="IPR007255">
    <property type="entry name" value="COG8"/>
</dbReference>
<reference evidence="9 10" key="1">
    <citation type="submission" date="2016-10" db="EMBL/GenBank/DDBJ databases">
        <authorList>
            <person name="Cai Z."/>
        </authorList>
    </citation>
    <scope>NUCLEOTIDE SEQUENCE [LARGE SCALE GENOMIC DNA]</scope>
</reference>
<evidence type="ECO:0000256" key="5">
    <source>
        <dbReference type="ARBA" id="ARBA00022927"/>
    </source>
</evidence>
<dbReference type="STRING" id="3088.A0A383V851"/>
<keyword evidence="7" id="KW-0472">Membrane</keyword>
<evidence type="ECO:0000256" key="6">
    <source>
        <dbReference type="ARBA" id="ARBA00023034"/>
    </source>
</evidence>
<name>A0A383V851_TETOB</name>
<dbReference type="PANTHER" id="PTHR21311:SF0">
    <property type="entry name" value="CONSERVED OLIGOMERIC GOLGI COMPLEX SUBUNIT 8"/>
    <property type="match status" value="1"/>
</dbReference>
<evidence type="ECO:0000256" key="1">
    <source>
        <dbReference type="ARBA" id="ARBA00004395"/>
    </source>
</evidence>
<proteinExistence type="inferred from homology"/>
<accession>A0A383V851</accession>
<comment type="similarity">
    <text evidence="2">Belongs to the COG8 family.</text>
</comment>
<dbReference type="Gene3D" id="1.20.58.1220">
    <property type="entry name" value="Exo84p, C-terminal helical domain"/>
    <property type="match status" value="1"/>
</dbReference>
<dbReference type="Proteomes" id="UP000256970">
    <property type="component" value="Unassembled WGS sequence"/>
</dbReference>
<dbReference type="Pfam" id="PF04124">
    <property type="entry name" value="Dor1"/>
    <property type="match status" value="1"/>
</dbReference>
<dbReference type="PANTHER" id="PTHR21311">
    <property type="entry name" value="CONSERVED OLIGOMERIC GOLGI COMPLEX COMPONENT 8"/>
    <property type="match status" value="1"/>
</dbReference>